<evidence type="ECO:0000313" key="2">
    <source>
        <dbReference type="Proteomes" id="UP001497535"/>
    </source>
</evidence>
<organism evidence="1 2">
    <name type="scientific">Meloidogyne enterolobii</name>
    <name type="common">Root-knot nematode worm</name>
    <name type="synonym">Meloidogyne mayaguensis</name>
    <dbReference type="NCBI Taxonomy" id="390850"/>
    <lineage>
        <taxon>Eukaryota</taxon>
        <taxon>Metazoa</taxon>
        <taxon>Ecdysozoa</taxon>
        <taxon>Nematoda</taxon>
        <taxon>Chromadorea</taxon>
        <taxon>Rhabditida</taxon>
        <taxon>Tylenchina</taxon>
        <taxon>Tylenchomorpha</taxon>
        <taxon>Tylenchoidea</taxon>
        <taxon>Meloidogynidae</taxon>
        <taxon>Meloidogyninae</taxon>
        <taxon>Meloidogyne</taxon>
    </lineage>
</organism>
<dbReference type="Proteomes" id="UP001497535">
    <property type="component" value="Unassembled WGS sequence"/>
</dbReference>
<reference evidence="1" key="1">
    <citation type="submission" date="2023-11" db="EMBL/GenBank/DDBJ databases">
        <authorList>
            <person name="Poullet M."/>
        </authorList>
    </citation>
    <scope>NUCLEOTIDE SEQUENCE</scope>
    <source>
        <strain evidence="1">E1834</strain>
    </source>
</reference>
<sequence>MAVTTDDPIMFNNLAIPSSIDLVSVGFGKGFYMQDRIVFNGTISKKPDYFTIVLGEDGVNDVNVQLDFTGCFQSYLVYRNNWIKDRGWGIEDVFGGFPFKAGETFILEFLVLPRDVISISVNNRFFTYFRRLDLSKISQIYITDEQSTLQINSLILYPNALKPTIATTEAPTTPPHCHKPIFLKNVPVPSTIDLVKIGFGKGFKPNTHIIFKGMPLQGVNLFTINFVEDGEMFKTANAPFCFNPRLQAGVVVTNSWTVKSGWDVDHIYGNPFRVGEPFILEFRFGQYLQRDSISIYVNNKFLATYSYFGLKGYHDLKNVSHLYISGFRLDSLILCPNKNLTTTTTEPTYAIED</sequence>
<protein>
    <submittedName>
        <fullName evidence="1">Uncharacterized protein</fullName>
    </submittedName>
</protein>
<dbReference type="EMBL" id="CAVMJV010000019">
    <property type="protein sequence ID" value="CAK5065535.1"/>
    <property type="molecule type" value="Genomic_DNA"/>
</dbReference>
<comment type="caution">
    <text evidence="1">The sequence shown here is derived from an EMBL/GenBank/DDBJ whole genome shotgun (WGS) entry which is preliminary data.</text>
</comment>
<accession>A0ACB0YW56</accession>
<keyword evidence="2" id="KW-1185">Reference proteome</keyword>
<gene>
    <name evidence="1" type="ORF">MENTE1834_LOCUS17345</name>
</gene>
<name>A0ACB0YW56_MELEN</name>
<evidence type="ECO:0000313" key="1">
    <source>
        <dbReference type="EMBL" id="CAK5065535.1"/>
    </source>
</evidence>
<proteinExistence type="predicted"/>